<evidence type="ECO:0000256" key="9">
    <source>
        <dbReference type="ARBA" id="ARBA00023136"/>
    </source>
</evidence>
<comment type="similarity">
    <text evidence="11">Belongs to the TonB-dependent receptor family.</text>
</comment>
<comment type="caution">
    <text evidence="13">The sequence shown here is derived from an EMBL/GenBank/DDBJ whole genome shotgun (WGS) entry which is preliminary data.</text>
</comment>
<keyword evidence="6" id="KW-0408">Iron</keyword>
<dbReference type="PANTHER" id="PTHR32552">
    <property type="entry name" value="FERRICHROME IRON RECEPTOR-RELATED"/>
    <property type="match status" value="1"/>
</dbReference>
<organism evidence="13 14">
    <name type="scientific">Haliea salexigens</name>
    <dbReference type="NCBI Taxonomy" id="287487"/>
    <lineage>
        <taxon>Bacteria</taxon>
        <taxon>Pseudomonadati</taxon>
        <taxon>Pseudomonadota</taxon>
        <taxon>Gammaproteobacteria</taxon>
        <taxon>Cellvibrionales</taxon>
        <taxon>Halieaceae</taxon>
        <taxon>Haliea</taxon>
    </lineage>
</organism>
<evidence type="ECO:0000256" key="4">
    <source>
        <dbReference type="ARBA" id="ARBA00022496"/>
    </source>
</evidence>
<feature type="domain" description="TonB-dependent receptor-like beta-barrel" evidence="12">
    <location>
        <begin position="2"/>
        <end position="211"/>
    </location>
</feature>
<proteinExistence type="inferred from homology"/>
<sequence>ASEENENFEVGAKADMLDGKLRMNGALFHTVYENLQRDTVVSFKDAAGNDFQETIALNEGESTAIGLELELSYVPTNNLRFDANFGWLDHEYDNYNPGYDPATLGLVGDPQPFDFSSLEVPYSPEFNGGVSATFFQELSSGSMLTYNLNVHYQGEAEVNPAPASFQGGTLENPILRQKANTQLEERTLLNAYVTWESPDSEFKVSLYGKNLTEEIYRNSANPVANLWNFTTYGPPRELGIQVGYNF</sequence>
<gene>
    <name evidence="13" type="ORF">DCP75_09060</name>
</gene>
<dbReference type="InterPro" id="IPR036942">
    <property type="entry name" value="Beta-barrel_TonB_sf"/>
</dbReference>
<reference evidence="13 14" key="1">
    <citation type="journal article" date="2018" name="Nat. Biotechnol.">
        <title>A standardized bacterial taxonomy based on genome phylogeny substantially revises the tree of life.</title>
        <authorList>
            <person name="Parks D.H."/>
            <person name="Chuvochina M."/>
            <person name="Waite D.W."/>
            <person name="Rinke C."/>
            <person name="Skarshewski A."/>
            <person name="Chaumeil P.A."/>
            <person name="Hugenholtz P."/>
        </authorList>
    </citation>
    <scope>NUCLEOTIDE SEQUENCE [LARGE SCALE GENOMIC DNA]</scope>
    <source>
        <strain evidence="13">UBA9158</strain>
    </source>
</reference>
<keyword evidence="7" id="KW-0406">Ion transport</keyword>
<dbReference type="SUPFAM" id="SSF56935">
    <property type="entry name" value="Porins"/>
    <property type="match status" value="1"/>
</dbReference>
<evidence type="ECO:0000256" key="3">
    <source>
        <dbReference type="ARBA" id="ARBA00022452"/>
    </source>
</evidence>
<evidence type="ECO:0000259" key="12">
    <source>
        <dbReference type="Pfam" id="PF00593"/>
    </source>
</evidence>
<dbReference type="Proteomes" id="UP000259273">
    <property type="component" value="Unassembled WGS sequence"/>
</dbReference>
<keyword evidence="9 11" id="KW-0472">Membrane</keyword>
<dbReference type="Pfam" id="PF00593">
    <property type="entry name" value="TonB_dep_Rec_b-barrel"/>
    <property type="match status" value="1"/>
</dbReference>
<evidence type="ECO:0000256" key="1">
    <source>
        <dbReference type="ARBA" id="ARBA00004571"/>
    </source>
</evidence>
<evidence type="ECO:0000256" key="2">
    <source>
        <dbReference type="ARBA" id="ARBA00022448"/>
    </source>
</evidence>
<keyword evidence="10 11" id="KW-0998">Cell outer membrane</keyword>
<keyword evidence="5 11" id="KW-0812">Transmembrane</keyword>
<evidence type="ECO:0000313" key="13">
    <source>
        <dbReference type="EMBL" id="HAN27851.1"/>
    </source>
</evidence>
<dbReference type="PROSITE" id="PS52016">
    <property type="entry name" value="TONB_DEPENDENT_REC_3"/>
    <property type="match status" value="1"/>
</dbReference>
<dbReference type="EMBL" id="DMND01000128">
    <property type="protein sequence ID" value="HAN27851.1"/>
    <property type="molecule type" value="Genomic_DNA"/>
</dbReference>
<evidence type="ECO:0000256" key="6">
    <source>
        <dbReference type="ARBA" id="ARBA00023004"/>
    </source>
</evidence>
<evidence type="ECO:0000313" key="14">
    <source>
        <dbReference type="Proteomes" id="UP000259273"/>
    </source>
</evidence>
<accession>A0A3C1KML3</accession>
<dbReference type="InterPro" id="IPR039426">
    <property type="entry name" value="TonB-dep_rcpt-like"/>
</dbReference>
<feature type="non-terminal residue" evidence="13">
    <location>
        <position position="1"/>
    </location>
</feature>
<keyword evidence="2 11" id="KW-0813">Transport</keyword>
<evidence type="ECO:0000256" key="11">
    <source>
        <dbReference type="PROSITE-ProRule" id="PRU01360"/>
    </source>
</evidence>
<dbReference type="Gene3D" id="2.40.170.20">
    <property type="entry name" value="TonB-dependent receptor, beta-barrel domain"/>
    <property type="match status" value="1"/>
</dbReference>
<name>A0A3C1KML3_9GAMM</name>
<dbReference type="InterPro" id="IPR000531">
    <property type="entry name" value="Beta-barrel_TonB"/>
</dbReference>
<keyword evidence="4" id="KW-0410">Iron transport</keyword>
<dbReference type="GO" id="GO:0009279">
    <property type="term" value="C:cell outer membrane"/>
    <property type="evidence" value="ECO:0007669"/>
    <property type="project" value="UniProtKB-SubCell"/>
</dbReference>
<evidence type="ECO:0000256" key="8">
    <source>
        <dbReference type="ARBA" id="ARBA00023077"/>
    </source>
</evidence>
<evidence type="ECO:0000256" key="7">
    <source>
        <dbReference type="ARBA" id="ARBA00023065"/>
    </source>
</evidence>
<dbReference type="GO" id="GO:0006826">
    <property type="term" value="P:iron ion transport"/>
    <property type="evidence" value="ECO:0007669"/>
    <property type="project" value="UniProtKB-KW"/>
</dbReference>
<protein>
    <submittedName>
        <fullName evidence="13">TonB-dependent receptor</fullName>
    </submittedName>
</protein>
<evidence type="ECO:0000256" key="5">
    <source>
        <dbReference type="ARBA" id="ARBA00022692"/>
    </source>
</evidence>
<keyword evidence="8" id="KW-0798">TonB box</keyword>
<evidence type="ECO:0000256" key="10">
    <source>
        <dbReference type="ARBA" id="ARBA00023237"/>
    </source>
</evidence>
<keyword evidence="13" id="KW-0675">Receptor</keyword>
<dbReference type="PANTHER" id="PTHR32552:SF81">
    <property type="entry name" value="TONB-DEPENDENT OUTER MEMBRANE RECEPTOR"/>
    <property type="match status" value="1"/>
</dbReference>
<keyword evidence="3 11" id="KW-1134">Transmembrane beta strand</keyword>
<dbReference type="AlphaFoldDB" id="A0A3C1KML3"/>
<comment type="subcellular location">
    <subcellularLocation>
        <location evidence="1 11">Cell outer membrane</location>
        <topology evidence="1 11">Multi-pass membrane protein</topology>
    </subcellularLocation>
</comment>